<accession>A0A4S8KTS6</accession>
<gene>
    <name evidence="2" type="ORF">K435DRAFT_875685</name>
</gene>
<proteinExistence type="predicted"/>
<evidence type="ECO:0000313" key="3">
    <source>
        <dbReference type="Proteomes" id="UP000297245"/>
    </source>
</evidence>
<dbReference type="EMBL" id="ML180052">
    <property type="protein sequence ID" value="THU79262.1"/>
    <property type="molecule type" value="Genomic_DNA"/>
</dbReference>
<dbReference type="AlphaFoldDB" id="A0A4S8KTS6"/>
<evidence type="ECO:0000256" key="1">
    <source>
        <dbReference type="SAM" id="MobiDB-lite"/>
    </source>
</evidence>
<sequence length="61" mass="6630">MVEVPLNYYQGVNPAILAGMDCMGVQYSKTGGDHPEDSYSESGNGKEWEGIVENDSTNESE</sequence>
<evidence type="ECO:0000313" key="2">
    <source>
        <dbReference type="EMBL" id="THU79262.1"/>
    </source>
</evidence>
<keyword evidence="3" id="KW-1185">Reference proteome</keyword>
<protein>
    <submittedName>
        <fullName evidence="2">Uncharacterized protein</fullName>
    </submittedName>
</protein>
<dbReference type="Proteomes" id="UP000297245">
    <property type="component" value="Unassembled WGS sequence"/>
</dbReference>
<feature type="compositionally biased region" description="Acidic residues" evidence="1">
    <location>
        <begin position="50"/>
        <end position="61"/>
    </location>
</feature>
<name>A0A4S8KTS6_DENBC</name>
<reference evidence="2 3" key="1">
    <citation type="journal article" date="2019" name="Nat. Ecol. Evol.">
        <title>Megaphylogeny resolves global patterns of mushroom evolution.</title>
        <authorList>
            <person name="Varga T."/>
            <person name="Krizsan K."/>
            <person name="Foldi C."/>
            <person name="Dima B."/>
            <person name="Sanchez-Garcia M."/>
            <person name="Sanchez-Ramirez S."/>
            <person name="Szollosi G.J."/>
            <person name="Szarkandi J.G."/>
            <person name="Papp V."/>
            <person name="Albert L."/>
            <person name="Andreopoulos W."/>
            <person name="Angelini C."/>
            <person name="Antonin V."/>
            <person name="Barry K.W."/>
            <person name="Bougher N.L."/>
            <person name="Buchanan P."/>
            <person name="Buyck B."/>
            <person name="Bense V."/>
            <person name="Catcheside P."/>
            <person name="Chovatia M."/>
            <person name="Cooper J."/>
            <person name="Damon W."/>
            <person name="Desjardin D."/>
            <person name="Finy P."/>
            <person name="Geml J."/>
            <person name="Haridas S."/>
            <person name="Hughes K."/>
            <person name="Justo A."/>
            <person name="Karasinski D."/>
            <person name="Kautmanova I."/>
            <person name="Kiss B."/>
            <person name="Kocsube S."/>
            <person name="Kotiranta H."/>
            <person name="LaButti K.M."/>
            <person name="Lechner B.E."/>
            <person name="Liimatainen K."/>
            <person name="Lipzen A."/>
            <person name="Lukacs Z."/>
            <person name="Mihaltcheva S."/>
            <person name="Morgado L.N."/>
            <person name="Niskanen T."/>
            <person name="Noordeloos M.E."/>
            <person name="Ohm R.A."/>
            <person name="Ortiz-Santana B."/>
            <person name="Ovrebo C."/>
            <person name="Racz N."/>
            <person name="Riley R."/>
            <person name="Savchenko A."/>
            <person name="Shiryaev A."/>
            <person name="Soop K."/>
            <person name="Spirin V."/>
            <person name="Szebenyi C."/>
            <person name="Tomsovsky M."/>
            <person name="Tulloss R.E."/>
            <person name="Uehling J."/>
            <person name="Grigoriev I.V."/>
            <person name="Vagvolgyi C."/>
            <person name="Papp T."/>
            <person name="Martin F.M."/>
            <person name="Miettinen O."/>
            <person name="Hibbett D.S."/>
            <person name="Nagy L.G."/>
        </authorList>
    </citation>
    <scope>NUCLEOTIDE SEQUENCE [LARGE SCALE GENOMIC DNA]</scope>
    <source>
        <strain evidence="2 3">CBS 962.96</strain>
    </source>
</reference>
<organism evidence="2 3">
    <name type="scientific">Dendrothele bispora (strain CBS 962.96)</name>
    <dbReference type="NCBI Taxonomy" id="1314807"/>
    <lineage>
        <taxon>Eukaryota</taxon>
        <taxon>Fungi</taxon>
        <taxon>Dikarya</taxon>
        <taxon>Basidiomycota</taxon>
        <taxon>Agaricomycotina</taxon>
        <taxon>Agaricomycetes</taxon>
        <taxon>Agaricomycetidae</taxon>
        <taxon>Agaricales</taxon>
        <taxon>Agaricales incertae sedis</taxon>
        <taxon>Dendrothele</taxon>
    </lineage>
</organism>
<feature type="region of interest" description="Disordered" evidence="1">
    <location>
        <begin position="27"/>
        <end position="61"/>
    </location>
</feature>